<reference evidence="1" key="1">
    <citation type="submission" date="2023-05" db="EMBL/GenBank/DDBJ databases">
        <authorList>
            <person name="Zhang X."/>
        </authorList>
    </citation>
    <scope>NUCLEOTIDE SEQUENCE</scope>
    <source>
        <strain evidence="1">YF14B1</strain>
    </source>
</reference>
<sequence>MKKVVSIFLLCLLLYHTVGYHLFLHFRQQKIRSELRTILLTNHQPEKDWLIVPVPITVYHQIDRDFEHVEGEFVYKGKVYEKAMQRIKNDTLFLYCVNNKQQEQVKKELSDYLMKYVIDSKQSAKKHSHELTKVFEKSYYLLAEIISFKYLSVRQMLNFSSFINLFVSSVAVKIQTPPPRYHSI</sequence>
<gene>
    <name evidence="1" type="ORF">QNI16_28650</name>
</gene>
<organism evidence="1 2">
    <name type="scientific">Xanthocytophaga flava</name>
    <dbReference type="NCBI Taxonomy" id="3048013"/>
    <lineage>
        <taxon>Bacteria</taxon>
        <taxon>Pseudomonadati</taxon>
        <taxon>Bacteroidota</taxon>
        <taxon>Cytophagia</taxon>
        <taxon>Cytophagales</taxon>
        <taxon>Rhodocytophagaceae</taxon>
        <taxon>Xanthocytophaga</taxon>
    </lineage>
</organism>
<evidence type="ECO:0000313" key="2">
    <source>
        <dbReference type="Proteomes" id="UP001241110"/>
    </source>
</evidence>
<proteinExistence type="predicted"/>
<name>A0AAE3UAA0_9BACT</name>
<dbReference type="Proteomes" id="UP001241110">
    <property type="component" value="Unassembled WGS sequence"/>
</dbReference>
<dbReference type="AlphaFoldDB" id="A0AAE3UAA0"/>
<protein>
    <submittedName>
        <fullName evidence="1">Uncharacterized protein</fullName>
    </submittedName>
</protein>
<accession>A0AAE3UAA0</accession>
<evidence type="ECO:0000313" key="1">
    <source>
        <dbReference type="EMBL" id="MDJ1484502.1"/>
    </source>
</evidence>
<comment type="caution">
    <text evidence="1">The sequence shown here is derived from an EMBL/GenBank/DDBJ whole genome shotgun (WGS) entry which is preliminary data.</text>
</comment>
<dbReference type="RefSeq" id="WP_313985891.1">
    <property type="nucleotide sequence ID" value="NZ_JASJOS010000015.1"/>
</dbReference>
<dbReference type="EMBL" id="JASJOS010000015">
    <property type="protein sequence ID" value="MDJ1484502.1"/>
    <property type="molecule type" value="Genomic_DNA"/>
</dbReference>